<keyword evidence="6" id="KW-1185">Reference proteome</keyword>
<dbReference type="EMBL" id="JACXAF010000009">
    <property type="protein sequence ID" value="MBD1389438.1"/>
    <property type="molecule type" value="Genomic_DNA"/>
</dbReference>
<accession>A0A8J6QIP3</accession>
<dbReference type="InterPro" id="IPR050336">
    <property type="entry name" value="Chromosome_partition/occlusion"/>
</dbReference>
<dbReference type="GO" id="GO:0003677">
    <property type="term" value="F:DNA binding"/>
    <property type="evidence" value="ECO:0007669"/>
    <property type="project" value="InterPro"/>
</dbReference>
<dbReference type="SMART" id="SM00470">
    <property type="entry name" value="ParB"/>
    <property type="match status" value="1"/>
</dbReference>
<evidence type="ECO:0000259" key="4">
    <source>
        <dbReference type="SMART" id="SM00470"/>
    </source>
</evidence>
<dbReference type="Gene3D" id="3.90.1530.30">
    <property type="match status" value="1"/>
</dbReference>
<dbReference type="Proteomes" id="UP000638014">
    <property type="component" value="Unassembled WGS sequence"/>
</dbReference>
<protein>
    <submittedName>
        <fullName evidence="5">PRTRC system ParB family protein</fullName>
    </submittedName>
</protein>
<evidence type="ECO:0000313" key="6">
    <source>
        <dbReference type="Proteomes" id="UP000638014"/>
    </source>
</evidence>
<dbReference type="InterPro" id="IPR041468">
    <property type="entry name" value="HTH_ParB/Spo0J"/>
</dbReference>
<comment type="similarity">
    <text evidence="1">Belongs to the ParB family.</text>
</comment>
<name>A0A8J6QIP3_9GAMM</name>
<dbReference type="SUPFAM" id="SSF110849">
    <property type="entry name" value="ParB/Sulfiredoxin"/>
    <property type="match status" value="1"/>
</dbReference>
<comment type="caution">
    <text evidence="5">The sequence shown here is derived from an EMBL/GenBank/DDBJ whole genome shotgun (WGS) entry which is preliminary data.</text>
</comment>
<feature type="domain" description="ParB-like N-terminal" evidence="4">
    <location>
        <begin position="36"/>
        <end position="129"/>
    </location>
</feature>
<evidence type="ECO:0000256" key="2">
    <source>
        <dbReference type="ARBA" id="ARBA00022829"/>
    </source>
</evidence>
<dbReference type="InterPro" id="IPR003115">
    <property type="entry name" value="ParB_N"/>
</dbReference>
<dbReference type="Pfam" id="PF02195">
    <property type="entry name" value="ParB_N"/>
    <property type="match status" value="1"/>
</dbReference>
<evidence type="ECO:0000256" key="1">
    <source>
        <dbReference type="ARBA" id="ARBA00006295"/>
    </source>
</evidence>
<dbReference type="NCBIfam" id="TIGR03734">
    <property type="entry name" value="PRTRC_parB"/>
    <property type="match status" value="1"/>
</dbReference>
<dbReference type="InterPro" id="IPR022396">
    <property type="entry name" value="PRTRC_ParB"/>
</dbReference>
<dbReference type="NCBIfam" id="TIGR00180">
    <property type="entry name" value="parB_part"/>
    <property type="match status" value="1"/>
</dbReference>
<dbReference type="InterPro" id="IPR004437">
    <property type="entry name" value="ParB/RepB/Spo0J"/>
</dbReference>
<keyword evidence="2" id="KW-0159">Chromosome partition</keyword>
<dbReference type="Gene3D" id="1.10.10.2830">
    <property type="match status" value="1"/>
</dbReference>
<feature type="compositionally biased region" description="Low complexity" evidence="3">
    <location>
        <begin position="368"/>
        <end position="393"/>
    </location>
</feature>
<evidence type="ECO:0000313" key="5">
    <source>
        <dbReference type="EMBL" id="MBD1389438.1"/>
    </source>
</evidence>
<dbReference type="GO" id="GO:0005694">
    <property type="term" value="C:chromosome"/>
    <property type="evidence" value="ECO:0007669"/>
    <property type="project" value="TreeGrafter"/>
</dbReference>
<organism evidence="5 6">
    <name type="scientific">Neiella litorisoli</name>
    <dbReference type="NCBI Taxonomy" id="2771431"/>
    <lineage>
        <taxon>Bacteria</taxon>
        <taxon>Pseudomonadati</taxon>
        <taxon>Pseudomonadota</taxon>
        <taxon>Gammaproteobacteria</taxon>
        <taxon>Alteromonadales</taxon>
        <taxon>Echinimonadaceae</taxon>
        <taxon>Neiella</taxon>
    </lineage>
</organism>
<dbReference type="SUPFAM" id="SSF109709">
    <property type="entry name" value="KorB DNA-binding domain-like"/>
    <property type="match status" value="1"/>
</dbReference>
<gene>
    <name evidence="5" type="ORF">IC617_08365</name>
</gene>
<dbReference type="AlphaFoldDB" id="A0A8J6QIP3"/>
<dbReference type="Pfam" id="PF17762">
    <property type="entry name" value="HTH_ParB"/>
    <property type="match status" value="1"/>
</dbReference>
<dbReference type="PANTHER" id="PTHR33375:SF1">
    <property type="entry name" value="CHROMOSOME-PARTITIONING PROTEIN PARB-RELATED"/>
    <property type="match status" value="1"/>
</dbReference>
<feature type="region of interest" description="Disordered" evidence="3">
    <location>
        <begin position="362"/>
        <end position="396"/>
    </location>
</feature>
<proteinExistence type="inferred from homology"/>
<dbReference type="GO" id="GO:0007059">
    <property type="term" value="P:chromosome segregation"/>
    <property type="evidence" value="ECO:0007669"/>
    <property type="project" value="UniProtKB-KW"/>
</dbReference>
<evidence type="ECO:0000256" key="3">
    <source>
        <dbReference type="SAM" id="MobiDB-lite"/>
    </source>
</evidence>
<dbReference type="PANTHER" id="PTHR33375">
    <property type="entry name" value="CHROMOSOME-PARTITIONING PROTEIN PARB-RELATED"/>
    <property type="match status" value="1"/>
</dbReference>
<sequence>MLDTGTHSEDTAIGMNAHIATPSAIQNEQVQSDDCSILRLDCLMPFALGNTRKARNPAKYAELKSSIRQRGVIQSIVVRPHPEMHGMFEVIAGNGRYEASLELELETIPALIKHLSDAEAIEVQLIENSNREDLSLIDEADAAQRWLGFYEGDRQAAADRLGWGIRKLSERLELLRCSDPVQQALTNGEIKPAHAIILAPFSEKLQNGTLAKIIAEKWTVSQLKQKASTRQHYLVKAKFDTAQCSGCHSNTEAQAGLFEQDNHAKCSNPQCWGQKTQAWLDEQRALAEDKYGKVLWLNEIAVSDRNPVSASEVGQEQFQTGCTGCTSNVALMDNTDGREGIIVANQCLDKGCFAKCVKAQQSGSEPDAPTSAMTPSTDSASTSTTKSSSSAATQPVVTKKVAKKVNRKVQEIHRGALRDAAVGVLTTDVGFNQGVVLGLLCIKSGYKPPFKGWPTNAHGSDLFKLVQLTMAQEPTQVQAQIKDAIKHLAVESENKDRSGASGTVNHLMLNSLSALNNWQETAVAAWTPTKELFSAHTIGELTTIATESGFVAAYNTANGERAFTKLAGKGKGGLVKVMLEFEFDWSAYAPSTGYFDLVSPPVK</sequence>
<reference evidence="5" key="1">
    <citation type="submission" date="2020-09" db="EMBL/GenBank/DDBJ databases">
        <title>A novel bacterium of genus Neiella, isolated from South China Sea.</title>
        <authorList>
            <person name="Huang H."/>
            <person name="Mo K."/>
            <person name="Hu Y."/>
        </authorList>
    </citation>
    <scope>NUCLEOTIDE SEQUENCE</scope>
    <source>
        <strain evidence="5">HB171785</strain>
    </source>
</reference>
<dbReference type="InterPro" id="IPR036086">
    <property type="entry name" value="ParB/Sulfiredoxin_sf"/>
</dbReference>